<feature type="region of interest" description="Disordered" evidence="1">
    <location>
        <begin position="359"/>
        <end position="434"/>
    </location>
</feature>
<feature type="compositionally biased region" description="Polar residues" evidence="1">
    <location>
        <begin position="985"/>
        <end position="1005"/>
    </location>
</feature>
<feature type="compositionally biased region" description="Basic and acidic residues" evidence="1">
    <location>
        <begin position="419"/>
        <end position="429"/>
    </location>
</feature>
<feature type="compositionally biased region" description="Basic and acidic residues" evidence="1">
    <location>
        <begin position="847"/>
        <end position="869"/>
    </location>
</feature>
<evidence type="ECO:0000313" key="2">
    <source>
        <dbReference type="EMBL" id="KIW65448.1"/>
    </source>
</evidence>
<gene>
    <name evidence="2" type="ORF">PV04_07707</name>
</gene>
<feature type="region of interest" description="Disordered" evidence="1">
    <location>
        <begin position="153"/>
        <end position="272"/>
    </location>
</feature>
<dbReference type="EMBL" id="KN846960">
    <property type="protein sequence ID" value="KIW65448.1"/>
    <property type="molecule type" value="Genomic_DNA"/>
</dbReference>
<feature type="compositionally biased region" description="Basic and acidic residues" evidence="1">
    <location>
        <begin position="954"/>
        <end position="968"/>
    </location>
</feature>
<feature type="compositionally biased region" description="Polar residues" evidence="1">
    <location>
        <begin position="592"/>
        <end position="601"/>
    </location>
</feature>
<feature type="compositionally biased region" description="Basic and acidic residues" evidence="1">
    <location>
        <begin position="623"/>
        <end position="646"/>
    </location>
</feature>
<evidence type="ECO:0000313" key="3">
    <source>
        <dbReference type="Proteomes" id="UP000054266"/>
    </source>
</evidence>
<evidence type="ECO:0008006" key="4">
    <source>
        <dbReference type="Google" id="ProtNLM"/>
    </source>
</evidence>
<feature type="compositionally biased region" description="Polar residues" evidence="1">
    <location>
        <begin position="1054"/>
        <end position="1063"/>
    </location>
</feature>
<protein>
    <recommendedName>
        <fullName evidence="4">Altered inheritance of mitochondria protein 21</fullName>
    </recommendedName>
</protein>
<keyword evidence="3" id="KW-1185">Reference proteome</keyword>
<dbReference type="InterPro" id="IPR021582">
    <property type="entry name" value="Aim21"/>
</dbReference>
<feature type="compositionally biased region" description="Low complexity" evidence="1">
    <location>
        <begin position="505"/>
        <end position="516"/>
    </location>
</feature>
<dbReference type="Pfam" id="PF11489">
    <property type="entry name" value="Aim21"/>
    <property type="match status" value="1"/>
</dbReference>
<feature type="region of interest" description="Disordered" evidence="1">
    <location>
        <begin position="550"/>
        <end position="892"/>
    </location>
</feature>
<feature type="compositionally biased region" description="Polar residues" evidence="1">
    <location>
        <begin position="359"/>
        <end position="377"/>
    </location>
</feature>
<feature type="compositionally biased region" description="Basic and acidic residues" evidence="1">
    <location>
        <begin position="560"/>
        <end position="577"/>
    </location>
</feature>
<feature type="compositionally biased region" description="Basic residues" evidence="1">
    <location>
        <begin position="870"/>
        <end position="880"/>
    </location>
</feature>
<feature type="region of interest" description="Disordered" evidence="1">
    <location>
        <begin position="906"/>
        <end position="1097"/>
    </location>
</feature>
<feature type="compositionally biased region" description="Low complexity" evidence="1">
    <location>
        <begin position="737"/>
        <end position="750"/>
    </location>
</feature>
<reference evidence="2 3" key="1">
    <citation type="submission" date="2015-01" db="EMBL/GenBank/DDBJ databases">
        <title>The Genome Sequence of Capronia semiimmersa CBS27337.</title>
        <authorList>
            <consortium name="The Broad Institute Genomics Platform"/>
            <person name="Cuomo C."/>
            <person name="de Hoog S."/>
            <person name="Gorbushina A."/>
            <person name="Stielow B."/>
            <person name="Teixiera M."/>
            <person name="Abouelleil A."/>
            <person name="Chapman S.B."/>
            <person name="Priest M."/>
            <person name="Young S.K."/>
            <person name="Wortman J."/>
            <person name="Nusbaum C."/>
            <person name="Birren B."/>
        </authorList>
    </citation>
    <scope>NUCLEOTIDE SEQUENCE [LARGE SCALE GENOMIC DNA]</scope>
    <source>
        <strain evidence="2 3">CBS 27337</strain>
    </source>
</reference>
<dbReference type="Proteomes" id="UP000054266">
    <property type="component" value="Unassembled WGS sequence"/>
</dbReference>
<feature type="compositionally biased region" description="Basic and acidic residues" evidence="1">
    <location>
        <begin position="67"/>
        <end position="77"/>
    </location>
</feature>
<organism evidence="2 3">
    <name type="scientific">Phialophora macrospora</name>
    <dbReference type="NCBI Taxonomy" id="1851006"/>
    <lineage>
        <taxon>Eukaryota</taxon>
        <taxon>Fungi</taxon>
        <taxon>Dikarya</taxon>
        <taxon>Ascomycota</taxon>
        <taxon>Pezizomycotina</taxon>
        <taxon>Eurotiomycetes</taxon>
        <taxon>Chaetothyriomycetidae</taxon>
        <taxon>Chaetothyriales</taxon>
        <taxon>Herpotrichiellaceae</taxon>
        <taxon>Phialophora</taxon>
    </lineage>
</organism>
<feature type="compositionally biased region" description="Basic and acidic residues" evidence="1">
    <location>
        <begin position="486"/>
        <end position="497"/>
    </location>
</feature>
<feature type="region of interest" description="Disordered" evidence="1">
    <location>
        <begin position="1"/>
        <end position="87"/>
    </location>
</feature>
<evidence type="ECO:0000256" key="1">
    <source>
        <dbReference type="SAM" id="MobiDB-lite"/>
    </source>
</evidence>
<feature type="compositionally biased region" description="Basic and acidic residues" evidence="1">
    <location>
        <begin position="1088"/>
        <end position="1097"/>
    </location>
</feature>
<accession>A0A0D2FBR7</accession>
<dbReference type="AlphaFoldDB" id="A0A0D2FBR7"/>
<sequence>MSAAQVAPSVPPRPARVQQAAAAHGVGKFPDIPPRPINKRLDRSVSPGNFPRSPLNEPWTANATRHKANEKATEALPRRPSVQNLPSIGQEGMEYADIMDMQIDQQPPVSALALDAAAQTRNIAQDLHLHAPKPSLPKSSATAQVQAVTRTDSGQAAVHGLGKPPTPSQEGGEGLRLVRTRGSFSRPTSAAAGERRSSVFGDEETGPAELGLRVPINPLLGDVQAPSPAPGLSPAHTGTNGDKKRPGHSRARTSREIFTPPGSYGLHGHGVAPQDRFERDWYSKHPEAAHIEETHGHGVYESIGSGRGSFALSSDDLNKIVRETASRGSGLGTSGATPSYPDEQIGYLASDLYITRSQQSTPNSLARTVTNTSQPASESPLRKASFPADDSIPAEVRRSRLSISGKPDDLNAVDSEQEGDTHIPTDRRFNKITGGEETLNETVDARPFVSHSTQEDDHLVEHGYTVPILAADEVAKDMGMEDLRPAVSPKQERRGSLDPESGAVTPGSRPSSRPTSMYNIYSASHSLSRFISHHEEQERMHTPLEDVHEYEPLFPDDDDNKPINHAERFKSRPDALRQRFPSQDIWEDTPSSHHYSATVSTPDLPAKPEDAPPSKTFEPPDAESARKEEVSEAEKAKLLPKDERLAKSRFAPHLRDDMPTRPGMVPRFPSQDIWEDSPDSHHLVTVITPRPTEPEEEEASPVDTAKPSVPPRPAKNRLGEGASSAQVAPSIPPRPPKATYAASALAAPLPDTSKPKDTSPTLKKVPSIPDRPKPQIPTRPAKKPSADTLTKTVSGGAAGPAEQERVSPTIAKAKPQIPAKPGASSKIASLRGNFMNDLNQKLGLGPPKEKEKEPEPIVEEAKPLEDARKGRARGPQRRAPAKSPAAPVKSVGFAMFAPRSLWTIDEGELNVPPSDNAPLPDVETTPNTGLSEKKAEQVENSTAADASLPPSIDTTDHAELEDSKKEAEEPSIAAGDLADPEPTLGTPTQEKSNPLSIAPSRNGSGEKQAMADADANDREDADLSRRTTESSGQASGPELEREEPDPTSDAIPVSKQTTASSKGDTAPLEKTVTPEESRVLSNMLPEGEPGKDSMEQV</sequence>
<feature type="compositionally biased region" description="Basic and acidic residues" evidence="1">
    <location>
        <begin position="1015"/>
        <end position="1028"/>
    </location>
</feature>
<feature type="region of interest" description="Disordered" evidence="1">
    <location>
        <begin position="486"/>
        <end position="517"/>
    </location>
</feature>
<proteinExistence type="predicted"/>
<name>A0A0D2FBR7_9EURO</name>
<feature type="compositionally biased region" description="Low complexity" evidence="1">
    <location>
        <begin position="881"/>
        <end position="891"/>
    </location>
</feature>
<dbReference type="STRING" id="5601.A0A0D2FBR7"/>
<dbReference type="HOGENOM" id="CLU_009400_0_0_1"/>